<sequence length="731" mass="82888">MLHSVKVKALYITSNPPPSNSTSSTATTGQIFDCAFLERLRQSDWQINCCNSILANSEVQKHRPVIIIFDNKLSDLTAVSRSLHALPESEDVLFGVISDRILSDKRKRALLKCELHEYFLSSSIDISICELFAKLAARLRAIPALFAVVEEAEQPVKICDERNIVQYVNRAYEIQTGCSRTEVLGSFESELHSKAIIHSTATLPPHPPPPLHIIGSTPLNPEAMDITPVTPSPQQQHENTGSIGNVSIPHTFNPNRRRSSEWHCITVPGSSNPQFVYVKRGSADATICRDLSLKSLRSQSALVDAPITEALTVLANVLHKCDDETQPMVRDAIKILSSNELYAPTITRFQNSDRIASGYYDGLIRLHHPSRQRKRSVVDAFREQRRASGSDSRRRISSDVVNALENEDSWHFDVIELERVTEHHPLSHLGAKVFERWNCVDVLRCSADTIARWLTVIEANYQNTNTYHNATHAADVLQATSFFLNSETVAQTVQDNHATAALIAATVHDLDHPGRGNAFLINTRQRLALLYNDQSVLENHHVALAFQLTLAQNGINIFAKMQREEFIQMRQSIIDMVLATDMSRHFEYLTKFQQVIPNLPDLDENRESNSMTVCRMMIKCADIANPTREWKLCAQWARRIVEEYFFQTAEEREKGLPLTMKGFERETCNVPMTQCTFVDMFAREAFTLWCDFAEIPQLLTQLETNYDKWKQMSTTWLPEQNVDLMMISKPA</sequence>
<proteinExistence type="predicted"/>
<evidence type="ECO:0000313" key="2">
    <source>
        <dbReference type="WBParaSite" id="PS1159_v2.g24566.t1"/>
    </source>
</evidence>
<name>A0AC35G6K2_9BILA</name>
<protein>
    <submittedName>
        <fullName evidence="2">Phosphodiesterase</fullName>
    </submittedName>
</protein>
<dbReference type="WBParaSite" id="PS1159_v2.g24566.t1">
    <property type="protein sequence ID" value="PS1159_v2.g24566.t1"/>
    <property type="gene ID" value="PS1159_v2.g24566"/>
</dbReference>
<reference evidence="2" key="1">
    <citation type="submission" date="2022-11" db="UniProtKB">
        <authorList>
            <consortium name="WormBaseParasite"/>
        </authorList>
    </citation>
    <scope>IDENTIFICATION</scope>
</reference>
<accession>A0AC35G6K2</accession>
<dbReference type="Proteomes" id="UP000887580">
    <property type="component" value="Unplaced"/>
</dbReference>
<organism evidence="1 2">
    <name type="scientific">Panagrolaimus sp. PS1159</name>
    <dbReference type="NCBI Taxonomy" id="55785"/>
    <lineage>
        <taxon>Eukaryota</taxon>
        <taxon>Metazoa</taxon>
        <taxon>Ecdysozoa</taxon>
        <taxon>Nematoda</taxon>
        <taxon>Chromadorea</taxon>
        <taxon>Rhabditida</taxon>
        <taxon>Tylenchina</taxon>
        <taxon>Panagrolaimomorpha</taxon>
        <taxon>Panagrolaimoidea</taxon>
        <taxon>Panagrolaimidae</taxon>
        <taxon>Panagrolaimus</taxon>
    </lineage>
</organism>
<evidence type="ECO:0000313" key="1">
    <source>
        <dbReference type="Proteomes" id="UP000887580"/>
    </source>
</evidence>